<dbReference type="RefSeq" id="WP_114918944.1">
    <property type="nucleotide sequence ID" value="NZ_CP031263.1"/>
</dbReference>
<gene>
    <name evidence="2" type="ORF">DVH21_05255</name>
</gene>
<feature type="transmembrane region" description="Helical" evidence="1">
    <location>
        <begin position="81"/>
        <end position="98"/>
    </location>
</feature>
<name>A0A6N3JV87_9ACTN</name>
<reference evidence="2 3" key="2">
    <citation type="submission" date="2018-08" db="EMBL/GenBank/DDBJ databases">
        <title>Streptomyces kandeliansis sp. nov., an endophytic bacterium isolated from mangrove plant.</title>
        <authorList>
            <person name="Wang R."/>
        </authorList>
    </citation>
    <scope>NUCLEOTIDE SEQUENCE [LARGE SCALE GENOMIC DNA]</scope>
    <source>
        <strain evidence="3">H14(2018)</strain>
    </source>
</reference>
<dbReference type="Proteomes" id="UP000253958">
    <property type="component" value="Chromosome"/>
</dbReference>
<feature type="transmembrane region" description="Helical" evidence="1">
    <location>
        <begin position="33"/>
        <end position="50"/>
    </location>
</feature>
<dbReference type="AlphaFoldDB" id="A0A6N3JV87"/>
<evidence type="ECO:0000256" key="1">
    <source>
        <dbReference type="SAM" id="Phobius"/>
    </source>
</evidence>
<keyword evidence="1" id="KW-0472">Membrane</keyword>
<reference evidence="2 3" key="1">
    <citation type="submission" date="2018-07" db="EMBL/GenBank/DDBJ databases">
        <authorList>
            <person name="Ye Y."/>
        </authorList>
    </citation>
    <scope>NUCLEOTIDE SEQUENCE [LARGE SCALE GENOMIC DNA]</scope>
    <source>
        <strain evidence="3">H14(2018)</strain>
    </source>
</reference>
<evidence type="ECO:0000313" key="3">
    <source>
        <dbReference type="Proteomes" id="UP000253958"/>
    </source>
</evidence>
<proteinExistence type="predicted"/>
<evidence type="ECO:0000313" key="2">
    <source>
        <dbReference type="EMBL" id="AXH89390.1"/>
    </source>
</evidence>
<keyword evidence="1" id="KW-1133">Transmembrane helix</keyword>
<protein>
    <submittedName>
        <fullName evidence="2">Uncharacterized protein</fullName>
    </submittedName>
</protein>
<accession>A0A6N3JV87</accession>
<sequence>MKIFGREPALVIGAIGALLTVLASLNVPGIDAGAAAAITAFVAACIIAATTRPVAPALFTGVVAAGAALVTEYGMNVPDGVTGAISAAVLAGFALFGIRPQVEPTGGSVPAVERTA</sequence>
<organism evidence="2 3">
    <name type="scientific">Micromonospora aurantiaca</name>
    <name type="common">nom. illeg.</name>
    <dbReference type="NCBI Taxonomy" id="47850"/>
    <lineage>
        <taxon>Bacteria</taxon>
        <taxon>Bacillati</taxon>
        <taxon>Actinomycetota</taxon>
        <taxon>Actinomycetes</taxon>
        <taxon>Micromonosporales</taxon>
        <taxon>Micromonosporaceae</taxon>
        <taxon>Micromonospora</taxon>
    </lineage>
</organism>
<dbReference type="EMBL" id="CP031263">
    <property type="protein sequence ID" value="AXH89390.1"/>
    <property type="molecule type" value="Genomic_DNA"/>
</dbReference>
<feature type="transmembrane region" description="Helical" evidence="1">
    <location>
        <begin position="57"/>
        <end position="75"/>
    </location>
</feature>
<keyword evidence="1" id="KW-0812">Transmembrane</keyword>